<sequence>MKPSDPQPDAAVWTTQDWRAFAAQTADAIGGALECREDGYSEIAAPAAAPAADGAGHKSEARGRRRFGGAKQNEVVLAEEPPAPFACGAPPAAFLEMLLGSLAAHAPIQLRPADQPEAVHDLSPGLFAAYQVDGGAMHLAGCRLTDRPLVRVTRPAAGDQVEHAFFLPDGQPLAEAQIAELGLDRLAPSSSASYPHETVAAPALERIATRLGARVVAVVWVKHAECRLRFEIGDAWHDLPLAGWARSLGPAPVACPVTGRETFHLTALEDGTIVAAEEVGVCQQTRKRELARDMARCSVTGQTVLAELCDECPVSGLPTLATEFDECSGCGERVSRATLLRGECAACRNLLKVSDIDEVIAELLGRYPKLRRWGRWRAAQTGEVAIVEGRRLLGRLRLTVGIDTGDVRRAAIARGPWGQVRALTDAERGEQLG</sequence>
<accession>A0A518D674</accession>
<organism evidence="1 2">
    <name type="scientific">Pirellulimonas nuda</name>
    <dbReference type="NCBI Taxonomy" id="2528009"/>
    <lineage>
        <taxon>Bacteria</taxon>
        <taxon>Pseudomonadati</taxon>
        <taxon>Planctomycetota</taxon>
        <taxon>Planctomycetia</taxon>
        <taxon>Pirellulales</taxon>
        <taxon>Lacipirellulaceae</taxon>
        <taxon>Pirellulimonas</taxon>
    </lineage>
</organism>
<proteinExistence type="predicted"/>
<evidence type="ECO:0000313" key="1">
    <source>
        <dbReference type="EMBL" id="QDU86959.1"/>
    </source>
</evidence>
<dbReference type="Proteomes" id="UP000317429">
    <property type="component" value="Chromosome"/>
</dbReference>
<dbReference type="KEGG" id="pnd:Pla175_03130"/>
<dbReference type="EMBL" id="CP036291">
    <property type="protein sequence ID" value="QDU86959.1"/>
    <property type="molecule type" value="Genomic_DNA"/>
</dbReference>
<dbReference type="OrthoDB" id="247168at2"/>
<gene>
    <name evidence="1" type="ORF">Pla175_03130</name>
</gene>
<dbReference type="RefSeq" id="WP_145280662.1">
    <property type="nucleotide sequence ID" value="NZ_CP036291.1"/>
</dbReference>
<protein>
    <submittedName>
        <fullName evidence="1">Uncharacterized protein</fullName>
    </submittedName>
</protein>
<keyword evidence="2" id="KW-1185">Reference proteome</keyword>
<evidence type="ECO:0000313" key="2">
    <source>
        <dbReference type="Proteomes" id="UP000317429"/>
    </source>
</evidence>
<reference evidence="1 2" key="1">
    <citation type="submission" date="2019-02" db="EMBL/GenBank/DDBJ databases">
        <title>Deep-cultivation of Planctomycetes and their phenomic and genomic characterization uncovers novel biology.</title>
        <authorList>
            <person name="Wiegand S."/>
            <person name="Jogler M."/>
            <person name="Boedeker C."/>
            <person name="Pinto D."/>
            <person name="Vollmers J."/>
            <person name="Rivas-Marin E."/>
            <person name="Kohn T."/>
            <person name="Peeters S.H."/>
            <person name="Heuer A."/>
            <person name="Rast P."/>
            <person name="Oberbeckmann S."/>
            <person name="Bunk B."/>
            <person name="Jeske O."/>
            <person name="Meyerdierks A."/>
            <person name="Storesund J.E."/>
            <person name="Kallscheuer N."/>
            <person name="Luecker S."/>
            <person name="Lage O.M."/>
            <person name="Pohl T."/>
            <person name="Merkel B.J."/>
            <person name="Hornburger P."/>
            <person name="Mueller R.-W."/>
            <person name="Bruemmer F."/>
            <person name="Labrenz M."/>
            <person name="Spormann A.M."/>
            <person name="Op den Camp H."/>
            <person name="Overmann J."/>
            <person name="Amann R."/>
            <person name="Jetten M.S.M."/>
            <person name="Mascher T."/>
            <person name="Medema M.H."/>
            <person name="Devos D.P."/>
            <person name="Kaster A.-K."/>
            <person name="Ovreas L."/>
            <person name="Rohde M."/>
            <person name="Galperin M.Y."/>
            <person name="Jogler C."/>
        </authorList>
    </citation>
    <scope>NUCLEOTIDE SEQUENCE [LARGE SCALE GENOMIC DNA]</scope>
    <source>
        <strain evidence="1 2">Pla175</strain>
    </source>
</reference>
<dbReference type="AlphaFoldDB" id="A0A518D674"/>
<name>A0A518D674_9BACT</name>